<dbReference type="InterPro" id="IPR004408">
    <property type="entry name" value="Biotin_CoA_COase_ligase"/>
</dbReference>
<dbReference type="InterPro" id="IPR004143">
    <property type="entry name" value="BPL_LPL_catalytic"/>
</dbReference>
<sequence length="260" mass="29427">MQNNTFSGLYLGQNLIVLDEVSSTNDYLKELLSNIKPLPEATAIMAIHQVRGRGQRGNTWNTLPGQNLTFSFVLYPQEFSALRTFYLNMLICLGVYQWLAPKLSGVTVKWPNDIYIGDRKIGGILIENTLTGVLVRNSVIGIGININQLDFPIELEQKATSLRIETMEDQPYSVSSCCLDLLTVIYTLYSQMNLNDTDTLLERYNSVLYRRGRLSYFRIDDVITLGTIKEVNADGQLVVVVANQERTFDLKEIEFLPPNS</sequence>
<dbReference type="Pfam" id="PF03099">
    <property type="entry name" value="BPL_LplA_LipB"/>
    <property type="match status" value="1"/>
</dbReference>
<dbReference type="SUPFAM" id="SSF55681">
    <property type="entry name" value="Class II aaRS and biotin synthetases"/>
    <property type="match status" value="1"/>
</dbReference>
<keyword evidence="1 3" id="KW-0436">Ligase</keyword>
<protein>
    <submittedName>
        <fullName evidence="3">Biotin--[acetyl-CoA-carboxylase] ligase</fullName>
        <ecNumber evidence="3">6.3.4.15</ecNumber>
    </submittedName>
</protein>
<name>A0ABW5KLJ6_9SPHI</name>
<dbReference type="CDD" id="cd16442">
    <property type="entry name" value="BPL"/>
    <property type="match status" value="1"/>
</dbReference>
<evidence type="ECO:0000313" key="3">
    <source>
        <dbReference type="EMBL" id="MFD2549210.1"/>
    </source>
</evidence>
<dbReference type="EMBL" id="JBHULR010000015">
    <property type="protein sequence ID" value="MFD2549210.1"/>
    <property type="molecule type" value="Genomic_DNA"/>
</dbReference>
<dbReference type="GO" id="GO:0004077">
    <property type="term" value="F:biotin--[biotin carboxyl-carrier protein] ligase activity"/>
    <property type="evidence" value="ECO:0007669"/>
    <property type="project" value="UniProtKB-EC"/>
</dbReference>
<gene>
    <name evidence="3" type="ORF">ACFSR5_16300</name>
</gene>
<dbReference type="InterPro" id="IPR045864">
    <property type="entry name" value="aa-tRNA-synth_II/BPL/LPL"/>
</dbReference>
<proteinExistence type="predicted"/>
<organism evidence="3 4">
    <name type="scientific">Sphingobacterium suaedae</name>
    <dbReference type="NCBI Taxonomy" id="1686402"/>
    <lineage>
        <taxon>Bacteria</taxon>
        <taxon>Pseudomonadati</taxon>
        <taxon>Bacteroidota</taxon>
        <taxon>Sphingobacteriia</taxon>
        <taxon>Sphingobacteriales</taxon>
        <taxon>Sphingobacteriaceae</taxon>
        <taxon>Sphingobacterium</taxon>
    </lineage>
</organism>
<reference evidence="4" key="1">
    <citation type="journal article" date="2019" name="Int. J. Syst. Evol. Microbiol.">
        <title>The Global Catalogue of Microorganisms (GCM) 10K type strain sequencing project: providing services to taxonomists for standard genome sequencing and annotation.</title>
        <authorList>
            <consortium name="The Broad Institute Genomics Platform"/>
            <consortium name="The Broad Institute Genome Sequencing Center for Infectious Disease"/>
            <person name="Wu L."/>
            <person name="Ma J."/>
        </authorList>
    </citation>
    <scope>NUCLEOTIDE SEQUENCE [LARGE SCALE GENOMIC DNA]</scope>
    <source>
        <strain evidence="4">KCTC 42662</strain>
    </source>
</reference>
<dbReference type="RefSeq" id="WP_380905529.1">
    <property type="nucleotide sequence ID" value="NZ_JBHUEG010000012.1"/>
</dbReference>
<dbReference type="EC" id="6.3.4.15" evidence="3"/>
<evidence type="ECO:0000259" key="2">
    <source>
        <dbReference type="PROSITE" id="PS51733"/>
    </source>
</evidence>
<dbReference type="Gene3D" id="3.30.930.10">
    <property type="entry name" value="Bira Bifunctional Protein, Domain 2"/>
    <property type="match status" value="1"/>
</dbReference>
<feature type="domain" description="BPL/LPL catalytic" evidence="2">
    <location>
        <begin position="10"/>
        <end position="193"/>
    </location>
</feature>
<comment type="caution">
    <text evidence="3">The sequence shown here is derived from an EMBL/GenBank/DDBJ whole genome shotgun (WGS) entry which is preliminary data.</text>
</comment>
<keyword evidence="4" id="KW-1185">Reference proteome</keyword>
<dbReference type="NCBIfam" id="TIGR00121">
    <property type="entry name" value="birA_ligase"/>
    <property type="match status" value="1"/>
</dbReference>
<dbReference type="PANTHER" id="PTHR12835">
    <property type="entry name" value="BIOTIN PROTEIN LIGASE"/>
    <property type="match status" value="1"/>
</dbReference>
<dbReference type="PANTHER" id="PTHR12835:SF5">
    <property type="entry name" value="BIOTIN--PROTEIN LIGASE"/>
    <property type="match status" value="1"/>
</dbReference>
<dbReference type="Proteomes" id="UP001597545">
    <property type="component" value="Unassembled WGS sequence"/>
</dbReference>
<evidence type="ECO:0000313" key="4">
    <source>
        <dbReference type="Proteomes" id="UP001597545"/>
    </source>
</evidence>
<dbReference type="PROSITE" id="PS51733">
    <property type="entry name" value="BPL_LPL_CATALYTIC"/>
    <property type="match status" value="1"/>
</dbReference>
<accession>A0ABW5KLJ6</accession>
<evidence type="ECO:0000256" key="1">
    <source>
        <dbReference type="ARBA" id="ARBA00022598"/>
    </source>
</evidence>